<feature type="region of interest" description="Disordered" evidence="1">
    <location>
        <begin position="1"/>
        <end position="20"/>
    </location>
</feature>
<feature type="compositionally biased region" description="Acidic residues" evidence="1">
    <location>
        <begin position="256"/>
        <end position="265"/>
    </location>
</feature>
<gene>
    <name evidence="2" type="primary">RvY_18635-1</name>
    <name evidence="2" type="synonym">RvY_18635.1</name>
    <name evidence="2" type="ORF">RvY_18635</name>
</gene>
<protein>
    <submittedName>
        <fullName evidence="2">Uncharacterized protein</fullName>
    </submittedName>
</protein>
<reference evidence="2 3" key="1">
    <citation type="journal article" date="2016" name="Nat. Commun.">
        <title>Extremotolerant tardigrade genome and improved radiotolerance of human cultured cells by tardigrade-unique protein.</title>
        <authorList>
            <person name="Hashimoto T."/>
            <person name="Horikawa D.D."/>
            <person name="Saito Y."/>
            <person name="Kuwahara H."/>
            <person name="Kozuka-Hata H."/>
            <person name="Shin-I T."/>
            <person name="Minakuchi Y."/>
            <person name="Ohishi K."/>
            <person name="Motoyama A."/>
            <person name="Aizu T."/>
            <person name="Enomoto A."/>
            <person name="Kondo K."/>
            <person name="Tanaka S."/>
            <person name="Hara Y."/>
            <person name="Koshikawa S."/>
            <person name="Sagara H."/>
            <person name="Miura T."/>
            <person name="Yokobori S."/>
            <person name="Miyagawa K."/>
            <person name="Suzuki Y."/>
            <person name="Kubo T."/>
            <person name="Oyama M."/>
            <person name="Kohara Y."/>
            <person name="Fujiyama A."/>
            <person name="Arakawa K."/>
            <person name="Katayama T."/>
            <person name="Toyoda A."/>
            <person name="Kunieda T."/>
        </authorList>
    </citation>
    <scope>NUCLEOTIDE SEQUENCE [LARGE SCALE GENOMIC DNA]</scope>
    <source>
        <strain evidence="2 3">YOKOZUNA-1</strain>
    </source>
</reference>
<feature type="region of interest" description="Disordered" evidence="1">
    <location>
        <begin position="241"/>
        <end position="283"/>
    </location>
</feature>
<organism evidence="2 3">
    <name type="scientific">Ramazzottius varieornatus</name>
    <name type="common">Water bear</name>
    <name type="synonym">Tardigrade</name>
    <dbReference type="NCBI Taxonomy" id="947166"/>
    <lineage>
        <taxon>Eukaryota</taxon>
        <taxon>Metazoa</taxon>
        <taxon>Ecdysozoa</taxon>
        <taxon>Tardigrada</taxon>
        <taxon>Eutardigrada</taxon>
        <taxon>Parachela</taxon>
        <taxon>Hypsibioidea</taxon>
        <taxon>Ramazzottiidae</taxon>
        <taxon>Ramazzottius</taxon>
    </lineage>
</organism>
<feature type="region of interest" description="Disordered" evidence="1">
    <location>
        <begin position="52"/>
        <end position="86"/>
    </location>
</feature>
<dbReference type="AlphaFoldDB" id="A0A1D1W6I9"/>
<dbReference type="OrthoDB" id="10547488at2759"/>
<evidence type="ECO:0000313" key="3">
    <source>
        <dbReference type="Proteomes" id="UP000186922"/>
    </source>
</evidence>
<accession>A0A1D1W6I9</accession>
<proteinExistence type="predicted"/>
<name>A0A1D1W6I9_RAMVA</name>
<keyword evidence="3" id="KW-1185">Reference proteome</keyword>
<feature type="compositionally biased region" description="Polar residues" evidence="1">
    <location>
        <begin position="71"/>
        <end position="84"/>
    </location>
</feature>
<evidence type="ECO:0000256" key="1">
    <source>
        <dbReference type="SAM" id="MobiDB-lite"/>
    </source>
</evidence>
<feature type="compositionally biased region" description="Basic and acidic residues" evidence="1">
    <location>
        <begin position="266"/>
        <end position="283"/>
    </location>
</feature>
<dbReference type="EMBL" id="BDGG01000020">
    <property type="protein sequence ID" value="GAV09031.1"/>
    <property type="molecule type" value="Genomic_DNA"/>
</dbReference>
<evidence type="ECO:0000313" key="2">
    <source>
        <dbReference type="EMBL" id="GAV09031.1"/>
    </source>
</evidence>
<dbReference type="Proteomes" id="UP000186922">
    <property type="component" value="Unassembled WGS sequence"/>
</dbReference>
<comment type="caution">
    <text evidence="2">The sequence shown here is derived from an EMBL/GenBank/DDBJ whole genome shotgun (WGS) entry which is preliminary data.</text>
</comment>
<sequence>MLAWKEEASEMQSHTSLLDSSSSTDLFRKDIAGHRATPIRLEDIQEVKIHGEAPDGAANNSAHQTPKRLISRQSLPAATSSHSQVAVRPQNDSEYILKDILLESEKKCMGGAVWHTTEYGLSENGFVHRKRVGTAKDLAAFDLRFVDVDRQPFGGSRDDTEGDKTITSVRIQKFGVDGRETTWLAKHEDPDVMMAWYTEMKRWKQNWHYTDWKQNLFVQIPRVPVDPERDFDLAHAVASERQLTGDNDPGVVFDRDFEENDEEETGRDSKLRFERPENHTPTE</sequence>